<organism evidence="7 8">
    <name type="scientific">Colocasia esculenta</name>
    <name type="common">Wild taro</name>
    <name type="synonym">Arum esculentum</name>
    <dbReference type="NCBI Taxonomy" id="4460"/>
    <lineage>
        <taxon>Eukaryota</taxon>
        <taxon>Viridiplantae</taxon>
        <taxon>Streptophyta</taxon>
        <taxon>Embryophyta</taxon>
        <taxon>Tracheophyta</taxon>
        <taxon>Spermatophyta</taxon>
        <taxon>Magnoliopsida</taxon>
        <taxon>Liliopsida</taxon>
        <taxon>Araceae</taxon>
        <taxon>Aroideae</taxon>
        <taxon>Colocasieae</taxon>
        <taxon>Colocasia</taxon>
    </lineage>
</organism>
<dbReference type="GO" id="GO:0003677">
    <property type="term" value="F:DNA binding"/>
    <property type="evidence" value="ECO:0007669"/>
    <property type="project" value="UniProtKB-UniRule"/>
</dbReference>
<dbReference type="EMBL" id="NMUH01001560">
    <property type="protein sequence ID" value="MQL93424.1"/>
    <property type="molecule type" value="Genomic_DNA"/>
</dbReference>
<evidence type="ECO:0000256" key="1">
    <source>
        <dbReference type="ARBA" id="ARBA00004123"/>
    </source>
</evidence>
<dbReference type="GO" id="GO:0031011">
    <property type="term" value="C:Ino80 complex"/>
    <property type="evidence" value="ECO:0007669"/>
    <property type="project" value="UniProtKB-UniRule"/>
</dbReference>
<accession>A0A843VJH0</accession>
<keyword evidence="5" id="KW-0227">DNA damage</keyword>
<evidence type="ECO:0000256" key="5">
    <source>
        <dbReference type="RuleBase" id="RU368001"/>
    </source>
</evidence>
<name>A0A843VJH0_COLES</name>
<protein>
    <recommendedName>
        <fullName evidence="5">Chromatin-remodeling ATPase INO80</fullName>
        <ecNumber evidence="5">3.6.4.-</ecNumber>
    </recommendedName>
</protein>
<dbReference type="GO" id="GO:0042393">
    <property type="term" value="F:histone binding"/>
    <property type="evidence" value="ECO:0007669"/>
    <property type="project" value="TreeGrafter"/>
</dbReference>
<feature type="domain" description="SNF2 N-terminal" evidence="6">
    <location>
        <begin position="20"/>
        <end position="59"/>
    </location>
</feature>
<dbReference type="InterPro" id="IPR000330">
    <property type="entry name" value="SNF2_N"/>
</dbReference>
<keyword evidence="5" id="KW-0378">Hydrolase</keyword>
<keyword evidence="2" id="KW-0547">Nucleotide-binding</keyword>
<comment type="catalytic activity">
    <reaction evidence="5">
        <text>ATP + H2O = ADP + phosphate + H(+)</text>
        <dbReference type="Rhea" id="RHEA:13065"/>
        <dbReference type="ChEBI" id="CHEBI:15377"/>
        <dbReference type="ChEBI" id="CHEBI:15378"/>
        <dbReference type="ChEBI" id="CHEBI:30616"/>
        <dbReference type="ChEBI" id="CHEBI:43474"/>
        <dbReference type="ChEBI" id="CHEBI:456216"/>
    </reaction>
</comment>
<evidence type="ECO:0000313" key="7">
    <source>
        <dbReference type="EMBL" id="MQL93424.1"/>
    </source>
</evidence>
<dbReference type="AlphaFoldDB" id="A0A843VJH0"/>
<comment type="subunit">
    <text evidence="5">Component of the INO80 chromatin-remodeling complex.</text>
</comment>
<gene>
    <name evidence="7" type="ORF">Taro_026063</name>
</gene>
<evidence type="ECO:0000256" key="3">
    <source>
        <dbReference type="ARBA" id="ARBA00022840"/>
    </source>
</evidence>
<keyword evidence="3 5" id="KW-0067">ATP-binding</keyword>
<dbReference type="Pfam" id="PF00176">
    <property type="entry name" value="SNF2-rel_dom"/>
    <property type="match status" value="1"/>
</dbReference>
<feature type="non-terminal residue" evidence="7">
    <location>
        <position position="60"/>
    </location>
</feature>
<dbReference type="Proteomes" id="UP000652761">
    <property type="component" value="Unassembled WGS sequence"/>
</dbReference>
<dbReference type="GO" id="GO:0016887">
    <property type="term" value="F:ATP hydrolysis activity"/>
    <property type="evidence" value="ECO:0007669"/>
    <property type="project" value="TreeGrafter"/>
</dbReference>
<dbReference type="OrthoDB" id="448448at2759"/>
<keyword evidence="8" id="KW-1185">Reference proteome</keyword>
<dbReference type="GO" id="GO:0006338">
    <property type="term" value="P:chromatin remodeling"/>
    <property type="evidence" value="ECO:0007669"/>
    <property type="project" value="UniProtKB-UniRule"/>
</dbReference>
<dbReference type="PANTHER" id="PTHR45685">
    <property type="entry name" value="HELICASE SRCAP-RELATED"/>
    <property type="match status" value="1"/>
</dbReference>
<comment type="caution">
    <text evidence="7">The sequence shown here is derived from an EMBL/GenBank/DDBJ whole genome shotgun (WGS) entry which is preliminary data.</text>
</comment>
<keyword evidence="4 5" id="KW-0238">DNA-binding</keyword>
<dbReference type="EC" id="3.6.4.-" evidence="5"/>
<evidence type="ECO:0000259" key="6">
    <source>
        <dbReference type="Pfam" id="PF00176"/>
    </source>
</evidence>
<evidence type="ECO:0000256" key="2">
    <source>
        <dbReference type="ARBA" id="ARBA00022741"/>
    </source>
</evidence>
<evidence type="ECO:0000256" key="4">
    <source>
        <dbReference type="ARBA" id="ARBA00023125"/>
    </source>
</evidence>
<proteinExistence type="inferred from homology"/>
<comment type="subcellular location">
    <subcellularLocation>
        <location evidence="1 5">Nucleus</location>
    </subcellularLocation>
</comment>
<reference evidence="7" key="1">
    <citation type="submission" date="2017-07" db="EMBL/GenBank/DDBJ databases">
        <title>Taro Niue Genome Assembly and Annotation.</title>
        <authorList>
            <person name="Atibalentja N."/>
            <person name="Keating K."/>
            <person name="Fields C.J."/>
        </authorList>
    </citation>
    <scope>NUCLEOTIDE SEQUENCE</scope>
    <source>
        <strain evidence="7">Niue_2</strain>
        <tissue evidence="7">Leaf</tissue>
    </source>
</reference>
<dbReference type="Gene3D" id="3.40.50.10810">
    <property type="entry name" value="Tandem AAA-ATPase domain"/>
    <property type="match status" value="1"/>
</dbReference>
<dbReference type="GO" id="GO:0006281">
    <property type="term" value="P:DNA repair"/>
    <property type="evidence" value="ECO:0007669"/>
    <property type="project" value="UniProtKB-UniRule"/>
</dbReference>
<sequence>MPMTSSVKTPKMFKGTLKEYQLKGLQWLVNCYEQGLNGILADEMGLGKTIQAMAFLAHLA</sequence>
<comment type="similarity">
    <text evidence="5">Belongs to the SNF2/RAD54 helicase family.</text>
</comment>
<dbReference type="InterPro" id="IPR038718">
    <property type="entry name" value="SNF2-like_sf"/>
</dbReference>
<comment type="function">
    <text evidence="5">ATPase component of the INO80 complex which remodels chromatin by shifting nucleosomes and is involved in DNA repair.</text>
</comment>
<evidence type="ECO:0000313" key="8">
    <source>
        <dbReference type="Proteomes" id="UP000652761"/>
    </source>
</evidence>
<dbReference type="PANTHER" id="PTHR45685:SF2">
    <property type="entry name" value="CHROMATIN-REMODELING ATPASE INO80"/>
    <property type="match status" value="1"/>
</dbReference>
<dbReference type="InterPro" id="IPR050520">
    <property type="entry name" value="INO80/SWR1_helicase"/>
</dbReference>
<dbReference type="GO" id="GO:0005524">
    <property type="term" value="F:ATP binding"/>
    <property type="evidence" value="ECO:0007669"/>
    <property type="project" value="UniProtKB-UniRule"/>
</dbReference>
<dbReference type="SUPFAM" id="SSF52540">
    <property type="entry name" value="P-loop containing nucleoside triphosphate hydrolases"/>
    <property type="match status" value="1"/>
</dbReference>
<keyword evidence="5" id="KW-0234">DNA repair</keyword>
<dbReference type="InterPro" id="IPR027417">
    <property type="entry name" value="P-loop_NTPase"/>
</dbReference>
<comment type="domain">
    <text evidence="5">The DBINO region is involved in binding to DNA.</text>
</comment>